<gene>
    <name evidence="3" type="ordered locus">CRES_0189</name>
</gene>
<dbReference type="InterPro" id="IPR037108">
    <property type="entry name" value="TM1727-like_C_sf"/>
</dbReference>
<dbReference type="Gene3D" id="1.10.1040.20">
    <property type="entry name" value="ProC-like, C-terminal domain"/>
    <property type="match status" value="1"/>
</dbReference>
<dbReference type="eggNOG" id="COG5495">
    <property type="taxonomic scope" value="Bacteria"/>
</dbReference>
<dbReference type="AlphaFoldDB" id="F8E1Z8"/>
<proteinExistence type="predicted"/>
<name>F8E1Z8_CORRG</name>
<dbReference type="Pfam" id="PF10728">
    <property type="entry name" value="DUF2520"/>
    <property type="match status" value="1"/>
</dbReference>
<dbReference type="Proteomes" id="UP000000492">
    <property type="component" value="Chromosome"/>
</dbReference>
<evidence type="ECO:0000313" key="3">
    <source>
        <dbReference type="EMBL" id="AEI08552.1"/>
    </source>
</evidence>
<dbReference type="PANTHER" id="PTHR40459:SF1">
    <property type="entry name" value="CONSERVED HYPOTHETICAL ALANINE AND LEUCINE RICH PROTEIN"/>
    <property type="match status" value="1"/>
</dbReference>
<dbReference type="PANTHER" id="PTHR40459">
    <property type="entry name" value="CONSERVED HYPOTHETICAL ALANINE AND LEUCINE RICH PROTEIN"/>
    <property type="match status" value="1"/>
</dbReference>
<organism evidence="3 4">
    <name type="scientific">Corynebacterium resistens (strain DSM 45100 / JCM 12819 / GTC 2026 / SICGH 158)</name>
    <dbReference type="NCBI Taxonomy" id="662755"/>
    <lineage>
        <taxon>Bacteria</taxon>
        <taxon>Bacillati</taxon>
        <taxon>Actinomycetota</taxon>
        <taxon>Actinomycetes</taxon>
        <taxon>Mycobacteriales</taxon>
        <taxon>Corynebacteriaceae</taxon>
        <taxon>Corynebacterium</taxon>
    </lineage>
</organism>
<dbReference type="InterPro" id="IPR019665">
    <property type="entry name" value="OxRdtase/DH_put_Rossmann_dom"/>
</dbReference>
<dbReference type="Gene3D" id="3.40.50.720">
    <property type="entry name" value="NAD(P)-binding Rossmann-like Domain"/>
    <property type="match status" value="1"/>
</dbReference>
<dbReference type="EMBL" id="CP002857">
    <property type="protein sequence ID" value="AEI08552.1"/>
    <property type="molecule type" value="Genomic_DNA"/>
</dbReference>
<evidence type="ECO:0000313" key="4">
    <source>
        <dbReference type="Proteomes" id="UP000000492"/>
    </source>
</evidence>
<feature type="domain" description="DUF2520" evidence="2">
    <location>
        <begin position="138"/>
        <end position="281"/>
    </location>
</feature>
<dbReference type="Pfam" id="PF10727">
    <property type="entry name" value="Rossmann-like"/>
    <property type="match status" value="1"/>
</dbReference>
<dbReference type="KEGG" id="crd:CRES_0189"/>
<evidence type="ECO:0000259" key="1">
    <source>
        <dbReference type="Pfam" id="PF10727"/>
    </source>
</evidence>
<dbReference type="SUPFAM" id="SSF51735">
    <property type="entry name" value="NAD(P)-binding Rossmann-fold domains"/>
    <property type="match status" value="1"/>
</dbReference>
<dbReference type="InterPro" id="IPR018931">
    <property type="entry name" value="DUF2520"/>
</dbReference>
<feature type="domain" description="Putative oxidoreductase/dehydrogenase Rossmann-like" evidence="1">
    <location>
        <begin position="2"/>
        <end position="119"/>
    </location>
</feature>
<evidence type="ECO:0000259" key="2">
    <source>
        <dbReference type="Pfam" id="PF10728"/>
    </source>
</evidence>
<dbReference type="InterPro" id="IPR036291">
    <property type="entry name" value="NAD(P)-bd_dom_sf"/>
</dbReference>
<dbReference type="SUPFAM" id="SSF48179">
    <property type="entry name" value="6-phosphogluconate dehydrogenase C-terminal domain-like"/>
    <property type="match status" value="1"/>
</dbReference>
<dbReference type="HOGENOM" id="CLU_055635_0_0_11"/>
<accession>F8E1Z8</accession>
<dbReference type="InterPro" id="IPR008927">
    <property type="entry name" value="6-PGluconate_DH-like_C_sf"/>
</dbReference>
<reference evidence="3 4" key="1">
    <citation type="journal article" date="2012" name="BMC Genomics">
        <title>Complete genome sequence, lifestyle, and multi-drug resistance of the human pathogen Corynebacterium resistens DSM 45100 isolated from blood samples of a leukemia patient.</title>
        <authorList>
            <person name="Schroder J."/>
            <person name="Maus I."/>
            <person name="Meyer K."/>
            <person name="Wordemann S."/>
            <person name="Blom J."/>
            <person name="Jaenicke S."/>
            <person name="Schneider J."/>
            <person name="Trost E."/>
            <person name="Tauch A."/>
        </authorList>
    </citation>
    <scope>NUCLEOTIDE SEQUENCE [LARGE SCALE GENOMIC DNA]</scope>
    <source>
        <strain evidence="4">DSM 45100 / JCM 12819 / CCUG 50093 / GTC 2026 / SICGH 158</strain>
    </source>
</reference>
<sequence length="303" mass="31964">MEQPQLTVGIISAGAVGTAVGEAFLRAGHHVHGAVARSQRSRARASERMPNVPILEIEQAAHAALVVLAVPDPQLPAVIEEVAEHTQAGQMVMHTSGALGCEVLQPVTDTGALPLALHPAMTFTGAAEDTDRLHGCGWGVTADSEQGYAVAELLVHTLGGVPVAIPEHHRSAYHAAMAHAANHSVALISDALRMLDYVLEPGDTDSTNQGLGASLPPAQNRDSSLLLRKLVHAAVDNALDQRLEGLTGPVAREDAPAVLRHVDALNRLGVGLEPYIAMSERTAQMTGAVEIERVLSDYRMRRG</sequence>
<keyword evidence="4" id="KW-1185">Reference proteome</keyword>
<dbReference type="RefSeq" id="WP_013887581.1">
    <property type="nucleotide sequence ID" value="NC_015673.1"/>
</dbReference>
<protein>
    <submittedName>
        <fullName evidence="3">Uncharacterized protein</fullName>
    </submittedName>
</protein>
<dbReference type="STRING" id="662755.CRES_0189"/>